<dbReference type="Pfam" id="PF00512">
    <property type="entry name" value="HisKA"/>
    <property type="match status" value="1"/>
</dbReference>
<evidence type="ECO:0000259" key="7">
    <source>
        <dbReference type="PROSITE" id="PS50112"/>
    </source>
</evidence>
<dbReference type="CDD" id="cd17580">
    <property type="entry name" value="REC_2_DhkD-like"/>
    <property type="match status" value="1"/>
</dbReference>
<feature type="domain" description="Response regulatory" evidence="6">
    <location>
        <begin position="535"/>
        <end position="652"/>
    </location>
</feature>
<evidence type="ECO:0000256" key="4">
    <source>
        <dbReference type="PROSITE-ProRule" id="PRU00169"/>
    </source>
</evidence>
<dbReference type="Gene3D" id="1.10.287.130">
    <property type="match status" value="1"/>
</dbReference>
<name>A0A7G5EH71_9BURK</name>
<evidence type="ECO:0000256" key="3">
    <source>
        <dbReference type="ARBA" id="ARBA00022553"/>
    </source>
</evidence>
<evidence type="ECO:0000259" key="6">
    <source>
        <dbReference type="PROSITE" id="PS50110"/>
    </source>
</evidence>
<feature type="modified residue" description="4-aspartylphosphate" evidence="4">
    <location>
        <position position="584"/>
    </location>
</feature>
<dbReference type="PANTHER" id="PTHR43547:SF2">
    <property type="entry name" value="HYBRID SIGNAL TRANSDUCTION HISTIDINE KINASE C"/>
    <property type="match status" value="1"/>
</dbReference>
<organism evidence="8 9">
    <name type="scientific">Comamonas piscis</name>
    <dbReference type="NCBI Taxonomy" id="1562974"/>
    <lineage>
        <taxon>Bacteria</taxon>
        <taxon>Pseudomonadati</taxon>
        <taxon>Pseudomonadota</taxon>
        <taxon>Betaproteobacteria</taxon>
        <taxon>Burkholderiales</taxon>
        <taxon>Comamonadaceae</taxon>
        <taxon>Comamonas</taxon>
    </lineage>
</organism>
<dbReference type="InterPro" id="IPR000014">
    <property type="entry name" value="PAS"/>
</dbReference>
<dbReference type="InterPro" id="IPR011006">
    <property type="entry name" value="CheY-like_superfamily"/>
</dbReference>
<dbReference type="EC" id="2.7.13.3" evidence="2"/>
<evidence type="ECO:0000256" key="1">
    <source>
        <dbReference type="ARBA" id="ARBA00000085"/>
    </source>
</evidence>
<dbReference type="CDD" id="cd17574">
    <property type="entry name" value="REC_OmpR"/>
    <property type="match status" value="1"/>
</dbReference>
<evidence type="ECO:0000313" key="9">
    <source>
        <dbReference type="Proteomes" id="UP000515240"/>
    </source>
</evidence>
<feature type="domain" description="Response regulatory" evidence="6">
    <location>
        <begin position="18"/>
        <end position="134"/>
    </location>
</feature>
<dbReference type="Gene3D" id="3.30.450.20">
    <property type="entry name" value="PAS domain"/>
    <property type="match status" value="1"/>
</dbReference>
<dbReference type="SUPFAM" id="SSF47384">
    <property type="entry name" value="Homodimeric domain of signal transducing histidine kinase"/>
    <property type="match status" value="1"/>
</dbReference>
<dbReference type="SMART" id="SM00388">
    <property type="entry name" value="HisKA"/>
    <property type="match status" value="1"/>
</dbReference>
<dbReference type="NCBIfam" id="TIGR00229">
    <property type="entry name" value="sensory_box"/>
    <property type="match status" value="1"/>
</dbReference>
<dbReference type="Pfam" id="PF00072">
    <property type="entry name" value="Response_reg"/>
    <property type="match status" value="2"/>
</dbReference>
<dbReference type="Gene3D" id="3.30.565.10">
    <property type="entry name" value="Histidine kinase-like ATPase, C-terminal domain"/>
    <property type="match status" value="1"/>
</dbReference>
<dbReference type="Proteomes" id="UP000515240">
    <property type="component" value="Chromosome"/>
</dbReference>
<keyword evidence="9" id="KW-1185">Reference proteome</keyword>
<dbReference type="AlphaFoldDB" id="A0A7G5EH71"/>
<dbReference type="PROSITE" id="PS50112">
    <property type="entry name" value="PAS"/>
    <property type="match status" value="1"/>
</dbReference>
<dbReference type="SMART" id="SM00448">
    <property type="entry name" value="REC"/>
    <property type="match status" value="2"/>
</dbReference>
<comment type="catalytic activity">
    <reaction evidence="1">
        <text>ATP + protein L-histidine = ADP + protein N-phospho-L-histidine.</text>
        <dbReference type="EC" id="2.7.13.3"/>
    </reaction>
</comment>
<dbReference type="SUPFAM" id="SSF52172">
    <property type="entry name" value="CheY-like"/>
    <property type="match status" value="2"/>
</dbReference>
<dbReference type="SMART" id="SM00091">
    <property type="entry name" value="PAS"/>
    <property type="match status" value="1"/>
</dbReference>
<dbReference type="GO" id="GO:0000155">
    <property type="term" value="F:phosphorelay sensor kinase activity"/>
    <property type="evidence" value="ECO:0007669"/>
    <property type="project" value="InterPro"/>
</dbReference>
<dbReference type="PANTHER" id="PTHR43547">
    <property type="entry name" value="TWO-COMPONENT HISTIDINE KINASE"/>
    <property type="match status" value="1"/>
</dbReference>
<sequence>MPTVTARLNVSIDRSQHTVLVVDDNPATCYATARALRAAGFKTLEAGTGQEALDMSMGDISAVVLDVHLPDIGGFEVCRMIRERAPTTSLPIVHLSAAFVADTDKVAGLDAGADAYLTHPAEPAMLVATIQALVRARLAEVRVHQSEAKFRSIYEQAQSGIALIDDDGRFVDANPAMLEMLGRPASQVLGQTVAVFAAPGHEERIQGICQPQSKNAVWREEVSLLGAEGQLLHVEWSMAAKVKGELRVAAVANVSNRIQLELERKQLLEREQAARATAERYSRSKDDFVAVLSHELRNPLSAIMMNVHQVLRKSPPPEFAKNLDAIKRNASTQARIISDILDVSRINSGKLTLEREWVEPATLITSSLDSLKAAMDAKKLVLQVALDTQGRKALVDPARFQQIFWNILSNAVKFSPEAGLLEVTLVVEDSHLMLSVRDHGKGIEAGFLERIFEKFTQAASPGSRSSGGLGLGMSIVKHLVDLHGGNVQVASEGLGTGTLVRVSLPLGPDAEDGHPPADAVAPTLDGGAEELRGTKILVVEDDEEVANLLVLILQERGATVSRAEDFDSAVASLQAQAPDILVSDIGLPGKDGYALMRYIRQAQAHFSQVPAIALTAFGREADREAALAAGFNIHLAKPLQPQKLLAQIKSLVPGRPSDGRGR</sequence>
<dbReference type="InterPro" id="IPR003661">
    <property type="entry name" value="HisK_dim/P_dom"/>
</dbReference>
<dbReference type="CDD" id="cd00130">
    <property type="entry name" value="PAS"/>
    <property type="match status" value="1"/>
</dbReference>
<dbReference type="InterPro" id="IPR004358">
    <property type="entry name" value="Sig_transdc_His_kin-like_C"/>
</dbReference>
<dbReference type="PROSITE" id="PS50109">
    <property type="entry name" value="HIS_KIN"/>
    <property type="match status" value="1"/>
</dbReference>
<dbReference type="PROSITE" id="PS50110">
    <property type="entry name" value="RESPONSE_REGULATORY"/>
    <property type="match status" value="2"/>
</dbReference>
<protein>
    <recommendedName>
        <fullName evidence="2">histidine kinase</fullName>
        <ecNumber evidence="2">2.7.13.3</ecNumber>
    </recommendedName>
</protein>
<feature type="domain" description="Histidine kinase" evidence="5">
    <location>
        <begin position="291"/>
        <end position="508"/>
    </location>
</feature>
<dbReference type="RefSeq" id="WP_182327919.1">
    <property type="nucleotide sequence ID" value="NZ_CP058554.1"/>
</dbReference>
<dbReference type="PRINTS" id="PR00344">
    <property type="entry name" value="BCTRLSENSOR"/>
</dbReference>
<dbReference type="InterPro" id="IPR036890">
    <property type="entry name" value="HATPase_C_sf"/>
</dbReference>
<evidence type="ECO:0000256" key="2">
    <source>
        <dbReference type="ARBA" id="ARBA00012438"/>
    </source>
</evidence>
<dbReference type="InterPro" id="IPR001789">
    <property type="entry name" value="Sig_transdc_resp-reg_receiver"/>
</dbReference>
<dbReference type="EMBL" id="CP058554">
    <property type="protein sequence ID" value="QMV73346.1"/>
    <property type="molecule type" value="Genomic_DNA"/>
</dbReference>
<evidence type="ECO:0000313" key="8">
    <source>
        <dbReference type="EMBL" id="QMV73346.1"/>
    </source>
</evidence>
<dbReference type="Pfam" id="PF13188">
    <property type="entry name" value="PAS_8"/>
    <property type="match status" value="1"/>
</dbReference>
<feature type="modified residue" description="4-aspartylphosphate" evidence="4">
    <location>
        <position position="66"/>
    </location>
</feature>
<evidence type="ECO:0000259" key="5">
    <source>
        <dbReference type="PROSITE" id="PS50109"/>
    </source>
</evidence>
<dbReference type="InterPro" id="IPR003594">
    <property type="entry name" value="HATPase_dom"/>
</dbReference>
<dbReference type="CDD" id="cd00082">
    <property type="entry name" value="HisKA"/>
    <property type="match status" value="1"/>
</dbReference>
<feature type="domain" description="PAS" evidence="7">
    <location>
        <begin position="146"/>
        <end position="192"/>
    </location>
</feature>
<dbReference type="InterPro" id="IPR035965">
    <property type="entry name" value="PAS-like_dom_sf"/>
</dbReference>
<accession>A0A7G5EH71</accession>
<dbReference type="SMART" id="SM00387">
    <property type="entry name" value="HATPase_c"/>
    <property type="match status" value="1"/>
</dbReference>
<dbReference type="KEGG" id="cpis:HS961_11180"/>
<dbReference type="Gene3D" id="3.40.50.2300">
    <property type="match status" value="2"/>
</dbReference>
<dbReference type="SUPFAM" id="SSF55874">
    <property type="entry name" value="ATPase domain of HSP90 chaperone/DNA topoisomerase II/histidine kinase"/>
    <property type="match status" value="1"/>
</dbReference>
<proteinExistence type="predicted"/>
<dbReference type="InterPro" id="IPR036097">
    <property type="entry name" value="HisK_dim/P_sf"/>
</dbReference>
<gene>
    <name evidence="8" type="ORF">HS961_11180</name>
</gene>
<keyword evidence="3 4" id="KW-0597">Phosphoprotein</keyword>
<dbReference type="InterPro" id="IPR005467">
    <property type="entry name" value="His_kinase_dom"/>
</dbReference>
<dbReference type="CDD" id="cd00075">
    <property type="entry name" value="HATPase"/>
    <property type="match status" value="1"/>
</dbReference>
<dbReference type="SUPFAM" id="SSF55785">
    <property type="entry name" value="PYP-like sensor domain (PAS domain)"/>
    <property type="match status" value="1"/>
</dbReference>
<reference evidence="8 9" key="1">
    <citation type="journal article" date="2020" name="G3 (Bethesda)">
        <title>CeMbio - The Caenorhabditis elegans Microbiome Resource.</title>
        <authorList>
            <person name="Dirksen P."/>
            <person name="Assie A."/>
            <person name="Zimmermann J."/>
            <person name="Zhang F."/>
            <person name="Tietje A.M."/>
            <person name="Marsh S.A."/>
            <person name="Felix M.A."/>
            <person name="Shapira M."/>
            <person name="Kaleta C."/>
            <person name="Schulenburg H."/>
            <person name="Samuel B."/>
        </authorList>
    </citation>
    <scope>NUCLEOTIDE SEQUENCE [LARGE SCALE GENOMIC DNA]</scope>
    <source>
        <strain evidence="8 9">BIGb0172</strain>
    </source>
</reference>
<dbReference type="Gene3D" id="6.10.250.690">
    <property type="match status" value="1"/>
</dbReference>
<dbReference type="Pfam" id="PF02518">
    <property type="entry name" value="HATPase_c"/>
    <property type="match status" value="1"/>
</dbReference>